<gene>
    <name evidence="2" type="ORF">B0H15DRAFT_834326</name>
</gene>
<evidence type="ECO:0000256" key="1">
    <source>
        <dbReference type="SAM" id="Phobius"/>
    </source>
</evidence>
<feature type="transmembrane region" description="Helical" evidence="1">
    <location>
        <begin position="12"/>
        <end position="34"/>
    </location>
</feature>
<sequence length="318" mass="35032">MGALPLDKACFLALILETLLYGVFLALFIAALWVIRSKKTTLKNPASLITVVSIWILATAHFVLDVLRATQAFVDLQDGTAQAYYLDLSNPLQAAKTAVYVTLTLVGDAFVIYRCFVVWGRKWHITFVPILLWLGTAVGGYGATVAFSKTPQGGQVFLPNLAPWITSFLSLTFSTNVLCTSLLAYRILRIQQQIRGIGQGQWAIDVLAIIVESAALYSFSVLSLLIAYCLNSNAQYTVLDFTSPLIGIAFTAIILRVSLGLSSHETAISSPSTIFFRSQPTERNPMGNRQLAVNVSHLVEMTKNDSGRRGYRFRGQRR</sequence>
<keyword evidence="1" id="KW-1133">Transmembrane helix</keyword>
<organism evidence="2 3">
    <name type="scientific">Mycena belliarum</name>
    <dbReference type="NCBI Taxonomy" id="1033014"/>
    <lineage>
        <taxon>Eukaryota</taxon>
        <taxon>Fungi</taxon>
        <taxon>Dikarya</taxon>
        <taxon>Basidiomycota</taxon>
        <taxon>Agaricomycotina</taxon>
        <taxon>Agaricomycetes</taxon>
        <taxon>Agaricomycetidae</taxon>
        <taxon>Agaricales</taxon>
        <taxon>Marasmiineae</taxon>
        <taxon>Mycenaceae</taxon>
        <taxon>Mycena</taxon>
    </lineage>
</organism>
<dbReference type="EMBL" id="JARJCN010000019">
    <property type="protein sequence ID" value="KAJ7091871.1"/>
    <property type="molecule type" value="Genomic_DNA"/>
</dbReference>
<feature type="transmembrane region" description="Helical" evidence="1">
    <location>
        <begin position="46"/>
        <end position="64"/>
    </location>
</feature>
<keyword evidence="3" id="KW-1185">Reference proteome</keyword>
<keyword evidence="1" id="KW-0472">Membrane</keyword>
<reference evidence="2" key="1">
    <citation type="submission" date="2023-03" db="EMBL/GenBank/DDBJ databases">
        <title>Massive genome expansion in bonnet fungi (Mycena s.s.) driven by repeated elements and novel gene families across ecological guilds.</title>
        <authorList>
            <consortium name="Lawrence Berkeley National Laboratory"/>
            <person name="Harder C.B."/>
            <person name="Miyauchi S."/>
            <person name="Viragh M."/>
            <person name="Kuo A."/>
            <person name="Thoen E."/>
            <person name="Andreopoulos B."/>
            <person name="Lu D."/>
            <person name="Skrede I."/>
            <person name="Drula E."/>
            <person name="Henrissat B."/>
            <person name="Morin E."/>
            <person name="Kohler A."/>
            <person name="Barry K."/>
            <person name="LaButti K."/>
            <person name="Morin E."/>
            <person name="Salamov A."/>
            <person name="Lipzen A."/>
            <person name="Mereny Z."/>
            <person name="Hegedus B."/>
            <person name="Baldrian P."/>
            <person name="Stursova M."/>
            <person name="Weitz H."/>
            <person name="Taylor A."/>
            <person name="Grigoriev I.V."/>
            <person name="Nagy L.G."/>
            <person name="Martin F."/>
            <person name="Kauserud H."/>
        </authorList>
    </citation>
    <scope>NUCLEOTIDE SEQUENCE</scope>
    <source>
        <strain evidence="2">CBHHK173m</strain>
    </source>
</reference>
<proteinExistence type="predicted"/>
<dbReference type="AlphaFoldDB" id="A0AAD6UAK8"/>
<evidence type="ECO:0000313" key="3">
    <source>
        <dbReference type="Proteomes" id="UP001222325"/>
    </source>
</evidence>
<feature type="transmembrane region" description="Helical" evidence="1">
    <location>
        <begin position="164"/>
        <end position="185"/>
    </location>
</feature>
<protein>
    <submittedName>
        <fullName evidence="2">Uncharacterized protein</fullName>
    </submittedName>
</protein>
<feature type="transmembrane region" description="Helical" evidence="1">
    <location>
        <begin position="123"/>
        <end position="144"/>
    </location>
</feature>
<keyword evidence="1" id="KW-0812">Transmembrane</keyword>
<accession>A0AAD6UAK8</accession>
<name>A0AAD6UAK8_9AGAR</name>
<dbReference type="Proteomes" id="UP001222325">
    <property type="component" value="Unassembled WGS sequence"/>
</dbReference>
<evidence type="ECO:0000313" key="2">
    <source>
        <dbReference type="EMBL" id="KAJ7091871.1"/>
    </source>
</evidence>
<feature type="transmembrane region" description="Helical" evidence="1">
    <location>
        <begin position="234"/>
        <end position="255"/>
    </location>
</feature>
<feature type="transmembrane region" description="Helical" evidence="1">
    <location>
        <begin position="97"/>
        <end position="116"/>
    </location>
</feature>
<comment type="caution">
    <text evidence="2">The sequence shown here is derived from an EMBL/GenBank/DDBJ whole genome shotgun (WGS) entry which is preliminary data.</text>
</comment>
<feature type="transmembrane region" description="Helical" evidence="1">
    <location>
        <begin position="206"/>
        <end position="228"/>
    </location>
</feature>